<organism evidence="1 2">
    <name type="scientific">Sphingomonas japonica</name>
    <dbReference type="NCBI Taxonomy" id="511662"/>
    <lineage>
        <taxon>Bacteria</taxon>
        <taxon>Pseudomonadati</taxon>
        <taxon>Pseudomonadota</taxon>
        <taxon>Alphaproteobacteria</taxon>
        <taxon>Sphingomonadales</taxon>
        <taxon>Sphingomonadaceae</taxon>
        <taxon>Sphingomonas</taxon>
    </lineage>
</organism>
<evidence type="ECO:0000313" key="1">
    <source>
        <dbReference type="EMBL" id="NIJ23013.1"/>
    </source>
</evidence>
<dbReference type="Proteomes" id="UP000788153">
    <property type="component" value="Unassembled WGS sequence"/>
</dbReference>
<dbReference type="RefSeq" id="WP_140048197.1">
    <property type="nucleotide sequence ID" value="NZ_BAAAEV010000001.1"/>
</dbReference>
<keyword evidence="2" id="KW-1185">Reference proteome</keyword>
<name>A0ABX0U2Q8_9SPHN</name>
<reference evidence="1 2" key="1">
    <citation type="submission" date="2020-03" db="EMBL/GenBank/DDBJ databases">
        <title>Genomic Encyclopedia of Type Strains, Phase IV (KMG-IV): sequencing the most valuable type-strain genomes for metagenomic binning, comparative biology and taxonomic classification.</title>
        <authorList>
            <person name="Goeker M."/>
        </authorList>
    </citation>
    <scope>NUCLEOTIDE SEQUENCE [LARGE SCALE GENOMIC DNA]</scope>
    <source>
        <strain evidence="1 2">DSM 22753</strain>
    </source>
</reference>
<gene>
    <name evidence="1" type="ORF">FHT01_000555</name>
</gene>
<evidence type="ECO:0000313" key="2">
    <source>
        <dbReference type="Proteomes" id="UP000788153"/>
    </source>
</evidence>
<dbReference type="EMBL" id="JAASQP010000001">
    <property type="protein sequence ID" value="NIJ23013.1"/>
    <property type="molecule type" value="Genomic_DNA"/>
</dbReference>
<sequence>MGRKTLLNVGAFALIAGTGIVASQDDAKAAPTYCVSEAWKYADRETGAPRNTPEWNYYNILFQDLNSCNTPEECNDFDRPCIRP</sequence>
<proteinExistence type="predicted"/>
<protein>
    <submittedName>
        <fullName evidence="1">Uncharacterized protein</fullName>
    </submittedName>
</protein>
<accession>A0ABX0U2Q8</accession>
<comment type="caution">
    <text evidence="1">The sequence shown here is derived from an EMBL/GenBank/DDBJ whole genome shotgun (WGS) entry which is preliminary data.</text>
</comment>